<protein>
    <recommendedName>
        <fullName evidence="3">Transcriptional regulator, AbiEi antitoxin, Type IV TA system</fullName>
    </recommendedName>
</protein>
<accession>A0A062U8I5</accession>
<dbReference type="Pfam" id="PF19570">
    <property type="entry name" value="DUF6088"/>
    <property type="match status" value="1"/>
</dbReference>
<dbReference type="InterPro" id="IPR045738">
    <property type="entry name" value="DUF6088"/>
</dbReference>
<name>A0A062U8I5_9PROT</name>
<evidence type="ECO:0008006" key="3">
    <source>
        <dbReference type="Google" id="ProtNLM"/>
    </source>
</evidence>
<dbReference type="AlphaFoldDB" id="A0A062U8I5"/>
<dbReference type="eggNOG" id="COG5340">
    <property type="taxonomic scope" value="Bacteria"/>
</dbReference>
<proteinExistence type="predicted"/>
<gene>
    <name evidence="1" type="ORF">HY29_17790</name>
</gene>
<dbReference type="PATRIC" id="fig|1280946.3.peg.2837"/>
<evidence type="ECO:0000313" key="1">
    <source>
        <dbReference type="EMBL" id="KCZ52934.1"/>
    </source>
</evidence>
<organism evidence="1 2">
    <name type="scientific">Hyphomonas beringensis</name>
    <dbReference type="NCBI Taxonomy" id="1280946"/>
    <lineage>
        <taxon>Bacteria</taxon>
        <taxon>Pseudomonadati</taxon>
        <taxon>Pseudomonadota</taxon>
        <taxon>Alphaproteobacteria</taxon>
        <taxon>Hyphomonadales</taxon>
        <taxon>Hyphomonadaceae</taxon>
        <taxon>Hyphomonas</taxon>
    </lineage>
</organism>
<keyword evidence="2" id="KW-1185">Reference proteome</keyword>
<dbReference type="RefSeq" id="WP_034798075.1">
    <property type="nucleotide sequence ID" value="NZ_AWFF01000061.1"/>
</dbReference>
<dbReference type="EMBL" id="AWFF01000061">
    <property type="protein sequence ID" value="KCZ52934.1"/>
    <property type="molecule type" value="Genomic_DNA"/>
</dbReference>
<sequence length="195" mass="21030">MNTTEAILRYAEGLPEGAPVAAKALLHLGERASIDQALSRLVKRGALIRAGRGVYTRPVVSRFGKRAPSPEKFVEQLSAHTGEAVAPSGAAAANMLGLTTQNPAVTVYLTSGRSRSLSLGRQKIELRHAPAWLLQRPLERSGQAVRALAWMGREHAPETARRLGAALNAKEKQELLSMRSRVPGWMAKEISVLAV</sequence>
<reference evidence="1 2" key="1">
    <citation type="journal article" date="2014" name="Antonie Van Leeuwenhoek">
        <title>Hyphomonas beringensis sp. nov. and Hyphomonas chukchiensis sp. nov., isolated from surface seawater of the Bering Sea and Chukchi Sea.</title>
        <authorList>
            <person name="Li C."/>
            <person name="Lai Q."/>
            <person name="Li G."/>
            <person name="Dong C."/>
            <person name="Wang J."/>
            <person name="Liao Y."/>
            <person name="Shao Z."/>
        </authorList>
    </citation>
    <scope>NUCLEOTIDE SEQUENCE [LARGE SCALE GENOMIC DNA]</scope>
    <source>
        <strain evidence="1 2">25B14_1</strain>
    </source>
</reference>
<dbReference type="STRING" id="1280946.HY29_17790"/>
<comment type="caution">
    <text evidence="1">The sequence shown here is derived from an EMBL/GenBank/DDBJ whole genome shotgun (WGS) entry which is preliminary data.</text>
</comment>
<evidence type="ECO:0000313" key="2">
    <source>
        <dbReference type="Proteomes" id="UP000027037"/>
    </source>
</evidence>
<dbReference type="Proteomes" id="UP000027037">
    <property type="component" value="Unassembled WGS sequence"/>
</dbReference>
<dbReference type="OrthoDB" id="583588at2"/>